<proteinExistence type="predicted"/>
<accession>A0A401TYF6</accession>
<reference evidence="1 2" key="1">
    <citation type="journal article" date="2018" name="Nat. Ecol. Evol.">
        <title>Shark genomes provide insights into elasmobranch evolution and the origin of vertebrates.</title>
        <authorList>
            <person name="Hara Y"/>
            <person name="Yamaguchi K"/>
            <person name="Onimaru K"/>
            <person name="Kadota M"/>
            <person name="Koyanagi M"/>
            <person name="Keeley SD"/>
            <person name="Tatsumi K"/>
            <person name="Tanaka K"/>
            <person name="Motone F"/>
            <person name="Kageyama Y"/>
            <person name="Nozu R"/>
            <person name="Adachi N"/>
            <person name="Nishimura O"/>
            <person name="Nakagawa R"/>
            <person name="Tanegashima C"/>
            <person name="Kiyatake I"/>
            <person name="Matsumoto R"/>
            <person name="Murakumo K"/>
            <person name="Nishida K"/>
            <person name="Terakita A"/>
            <person name="Kuratani S"/>
            <person name="Sato K"/>
            <person name="Hyodo S Kuraku.S."/>
        </authorList>
    </citation>
    <scope>NUCLEOTIDE SEQUENCE [LARGE SCALE GENOMIC DNA]</scope>
</reference>
<organism evidence="1 2">
    <name type="scientific">Chiloscyllium punctatum</name>
    <name type="common">Brownbanded bambooshark</name>
    <name type="synonym">Hemiscyllium punctatum</name>
    <dbReference type="NCBI Taxonomy" id="137246"/>
    <lineage>
        <taxon>Eukaryota</taxon>
        <taxon>Metazoa</taxon>
        <taxon>Chordata</taxon>
        <taxon>Craniata</taxon>
        <taxon>Vertebrata</taxon>
        <taxon>Chondrichthyes</taxon>
        <taxon>Elasmobranchii</taxon>
        <taxon>Galeomorphii</taxon>
        <taxon>Galeoidea</taxon>
        <taxon>Orectolobiformes</taxon>
        <taxon>Hemiscylliidae</taxon>
        <taxon>Chiloscyllium</taxon>
    </lineage>
</organism>
<evidence type="ECO:0000313" key="2">
    <source>
        <dbReference type="Proteomes" id="UP000287033"/>
    </source>
</evidence>
<keyword evidence="2" id="KW-1185">Reference proteome</keyword>
<name>A0A401TYF6_CHIPU</name>
<dbReference type="EMBL" id="BEZZ01211236">
    <property type="protein sequence ID" value="GCC47646.1"/>
    <property type="molecule type" value="Genomic_DNA"/>
</dbReference>
<evidence type="ECO:0000313" key="1">
    <source>
        <dbReference type="EMBL" id="GCC47646.1"/>
    </source>
</evidence>
<comment type="caution">
    <text evidence="1">The sequence shown here is derived from an EMBL/GenBank/DDBJ whole genome shotgun (WGS) entry which is preliminary data.</text>
</comment>
<dbReference type="Proteomes" id="UP000287033">
    <property type="component" value="Unassembled WGS sequence"/>
</dbReference>
<gene>
    <name evidence="1" type="ORF">chiPu_0031503</name>
</gene>
<dbReference type="AlphaFoldDB" id="A0A401TYF6"/>
<protein>
    <submittedName>
        <fullName evidence="1">Uncharacterized protein</fullName>
    </submittedName>
</protein>
<sequence length="97" mass="10453">MIDAPRSYLGHLRGAIGRAQHEAFGKHDRSVIAGAAAEFEDRAARRQQLEEADQPGGRCFRPPGIGLGIAPVELQRGVVHGAPGRQLSARPSISRMF</sequence>